<dbReference type="Pfam" id="PF13340">
    <property type="entry name" value="DUF4096"/>
    <property type="match status" value="1"/>
</dbReference>
<comment type="caution">
    <text evidence="3">The sequence shown here is derived from an EMBL/GenBank/DDBJ whole genome shotgun (WGS) entry which is preliminary data.</text>
</comment>
<keyword evidence="4" id="KW-1185">Reference proteome</keyword>
<organism evidence="3 4">
    <name type="scientific">Pseudonocardia humida</name>
    <dbReference type="NCBI Taxonomy" id="2800819"/>
    <lineage>
        <taxon>Bacteria</taxon>
        <taxon>Bacillati</taxon>
        <taxon>Actinomycetota</taxon>
        <taxon>Actinomycetes</taxon>
        <taxon>Pseudonocardiales</taxon>
        <taxon>Pseudonocardiaceae</taxon>
        <taxon>Pseudonocardia</taxon>
    </lineage>
</organism>
<protein>
    <submittedName>
        <fullName evidence="3">Transposase</fullName>
    </submittedName>
</protein>
<evidence type="ECO:0000256" key="1">
    <source>
        <dbReference type="SAM" id="MobiDB-lite"/>
    </source>
</evidence>
<name>A0ABT0ZTJ5_9PSEU</name>
<accession>A0ABT0ZTJ5</accession>
<feature type="domain" description="Insertion element IS402-like" evidence="2">
    <location>
        <begin position="2"/>
        <end position="35"/>
    </location>
</feature>
<feature type="region of interest" description="Disordered" evidence="1">
    <location>
        <begin position="39"/>
        <end position="62"/>
    </location>
</feature>
<proteinExistence type="predicted"/>
<evidence type="ECO:0000313" key="4">
    <source>
        <dbReference type="Proteomes" id="UP001165283"/>
    </source>
</evidence>
<dbReference type="InterPro" id="IPR025161">
    <property type="entry name" value="IS402-like_dom"/>
</dbReference>
<gene>
    <name evidence="3" type="ORF">KDL28_03130</name>
</gene>
<reference evidence="3" key="1">
    <citation type="submission" date="2021-04" db="EMBL/GenBank/DDBJ databases">
        <title>Pseudonocardia sp. nov., isolated from sandy soil of mangrove forest.</title>
        <authorList>
            <person name="Zan Z."/>
            <person name="Huang R."/>
            <person name="Liu W."/>
        </authorList>
    </citation>
    <scope>NUCLEOTIDE SEQUENCE</scope>
    <source>
        <strain evidence="3">S2-4</strain>
    </source>
</reference>
<dbReference type="EMBL" id="JAGSOV010000009">
    <property type="protein sequence ID" value="MCO1654043.1"/>
    <property type="molecule type" value="Genomic_DNA"/>
</dbReference>
<feature type="compositionally biased region" description="Low complexity" evidence="1">
    <location>
        <begin position="39"/>
        <end position="52"/>
    </location>
</feature>
<evidence type="ECO:0000259" key="2">
    <source>
        <dbReference type="Pfam" id="PF13340"/>
    </source>
</evidence>
<sequence length="62" mass="6608">MWTRRQLIDGIRFRVRTGIPWRDMPADCGRWGGCTTCSAAGSATGPGSASSPNSRPGLIGRT</sequence>
<evidence type="ECO:0000313" key="3">
    <source>
        <dbReference type="EMBL" id="MCO1654043.1"/>
    </source>
</evidence>
<dbReference type="Proteomes" id="UP001165283">
    <property type="component" value="Unassembled WGS sequence"/>
</dbReference>